<dbReference type="InterPro" id="IPR021381">
    <property type="entry name" value="DUF3011"/>
</dbReference>
<organism evidence="1 2">
    <name type="scientific">Roseofilum acuticapitatum BLCC-M154</name>
    <dbReference type="NCBI Taxonomy" id="3022444"/>
    <lineage>
        <taxon>Bacteria</taxon>
        <taxon>Bacillati</taxon>
        <taxon>Cyanobacteriota</taxon>
        <taxon>Cyanophyceae</taxon>
        <taxon>Desertifilales</taxon>
        <taxon>Desertifilaceae</taxon>
        <taxon>Roseofilum</taxon>
        <taxon>Roseofilum acuticapitatum</taxon>
    </lineage>
</organism>
<evidence type="ECO:0000313" key="1">
    <source>
        <dbReference type="EMBL" id="MDJ1169362.1"/>
    </source>
</evidence>
<gene>
    <name evidence="1" type="ORF">PMG71_07990</name>
</gene>
<protein>
    <submittedName>
        <fullName evidence="1">DUF3011 domain-containing protein</fullName>
    </submittedName>
</protein>
<dbReference type="Pfam" id="PF11218">
    <property type="entry name" value="DUF3011"/>
    <property type="match status" value="1"/>
</dbReference>
<accession>A0ABT7AR33</accession>
<dbReference type="EMBL" id="JAQOSP010000056">
    <property type="protein sequence ID" value="MDJ1169362.1"/>
    <property type="molecule type" value="Genomic_DNA"/>
</dbReference>
<reference evidence="1 2" key="1">
    <citation type="submission" date="2023-01" db="EMBL/GenBank/DDBJ databases">
        <title>Novel diversity within Roseofilum (Cyanobacteria; Desertifilaceae) from marine benthic mats with descriptions of four novel species.</title>
        <authorList>
            <person name="Wang Y."/>
            <person name="Berthold D.E."/>
            <person name="Hu J."/>
            <person name="Lefler F.W."/>
            <person name="Laughinghouse H.D. IV."/>
        </authorList>
    </citation>
    <scope>NUCLEOTIDE SEQUENCE [LARGE SCALE GENOMIC DNA]</scope>
    <source>
        <strain evidence="1 2">BLCC-M154</strain>
    </source>
</reference>
<dbReference type="RefSeq" id="WP_283753122.1">
    <property type="nucleotide sequence ID" value="NZ_JAQOSP010000056.1"/>
</dbReference>
<name>A0ABT7AR33_9CYAN</name>
<evidence type="ECO:0000313" key="2">
    <source>
        <dbReference type="Proteomes" id="UP001235303"/>
    </source>
</evidence>
<proteinExistence type="predicted"/>
<sequence>MLINPTMRRVLQSCLTAALSSGVMVGISTLNPQPANAQVQSVRCESRDAQPANCPMDTRNGAILVEQYSTAPCVGNWGFGNGFVWVKNGCRARFESNYAQNPGGGGFFGPPGIDFNDPVRGGSRERVGVTSGIYNNQGDRVRTVYRGEPIIVNWNNRFFYGGRQYVRVRTQDGLVGWMMAIDGRN</sequence>
<keyword evidence="2" id="KW-1185">Reference proteome</keyword>
<dbReference type="Proteomes" id="UP001235303">
    <property type="component" value="Unassembled WGS sequence"/>
</dbReference>
<comment type="caution">
    <text evidence="1">The sequence shown here is derived from an EMBL/GenBank/DDBJ whole genome shotgun (WGS) entry which is preliminary data.</text>
</comment>